<dbReference type="SUPFAM" id="SSF47384">
    <property type="entry name" value="Homodimeric domain of signal transducing histidine kinase"/>
    <property type="match status" value="1"/>
</dbReference>
<dbReference type="FunFam" id="3.30.565.10:FF:000006">
    <property type="entry name" value="Sensor histidine kinase WalK"/>
    <property type="match status" value="1"/>
</dbReference>
<feature type="transmembrane region" description="Helical" evidence="8">
    <location>
        <begin position="138"/>
        <end position="159"/>
    </location>
</feature>
<organism evidence="12">
    <name type="scientific">Desertifilum tharense IPPAS B-1220</name>
    <dbReference type="NCBI Taxonomy" id="1781255"/>
    <lineage>
        <taxon>Bacteria</taxon>
        <taxon>Bacillati</taxon>
        <taxon>Cyanobacteriota</taxon>
        <taxon>Cyanophyceae</taxon>
        <taxon>Desertifilales</taxon>
        <taxon>Desertifilaceae</taxon>
        <taxon>Desertifilum</taxon>
    </lineage>
</organism>
<dbReference type="InterPro" id="IPR000014">
    <property type="entry name" value="PAS"/>
</dbReference>
<dbReference type="InterPro" id="IPR000700">
    <property type="entry name" value="PAS-assoc_C"/>
</dbReference>
<dbReference type="InterPro" id="IPR005467">
    <property type="entry name" value="His_kinase_dom"/>
</dbReference>
<dbReference type="Pfam" id="PF00512">
    <property type="entry name" value="HisKA"/>
    <property type="match status" value="1"/>
</dbReference>
<keyword evidence="8" id="KW-0472">Membrane</keyword>
<dbReference type="InterPro" id="IPR003594">
    <property type="entry name" value="HATPase_dom"/>
</dbReference>
<evidence type="ECO:0000256" key="8">
    <source>
        <dbReference type="SAM" id="Phobius"/>
    </source>
</evidence>
<dbReference type="SMART" id="SM00091">
    <property type="entry name" value="PAS"/>
    <property type="match status" value="2"/>
</dbReference>
<dbReference type="Gene3D" id="3.30.565.10">
    <property type="entry name" value="Histidine kinase-like ATPase, C-terminal domain"/>
    <property type="match status" value="1"/>
</dbReference>
<feature type="domain" description="PAS" evidence="10">
    <location>
        <begin position="717"/>
        <end position="755"/>
    </location>
</feature>
<evidence type="ECO:0000259" key="9">
    <source>
        <dbReference type="PROSITE" id="PS50109"/>
    </source>
</evidence>
<evidence type="ECO:0000313" key="12">
    <source>
        <dbReference type="EMBL" id="OEJ75728.1"/>
    </source>
</evidence>
<feature type="transmembrane region" description="Helical" evidence="8">
    <location>
        <begin position="171"/>
        <end position="193"/>
    </location>
</feature>
<dbReference type="PROSITE" id="PS50113">
    <property type="entry name" value="PAC"/>
    <property type="match status" value="2"/>
</dbReference>
<dbReference type="Pfam" id="PF02518">
    <property type="entry name" value="HATPase_c"/>
    <property type="match status" value="1"/>
</dbReference>
<dbReference type="InterPro" id="IPR003661">
    <property type="entry name" value="HisK_dim/P_dom"/>
</dbReference>
<feature type="domain" description="PAC" evidence="11">
    <location>
        <begin position="644"/>
        <end position="695"/>
    </location>
</feature>
<keyword evidence="8" id="KW-1133">Transmembrane helix</keyword>
<keyword evidence="4" id="KW-0808">Transferase</keyword>
<dbReference type="STRING" id="1781255.BH720_08095"/>
<evidence type="ECO:0000256" key="4">
    <source>
        <dbReference type="ARBA" id="ARBA00022679"/>
    </source>
</evidence>
<dbReference type="PRINTS" id="PR00344">
    <property type="entry name" value="BCTRLSENSOR"/>
</dbReference>
<reference evidence="12" key="1">
    <citation type="submission" date="2016-09" db="EMBL/GenBank/DDBJ databases">
        <title>Draft genome of thermotolerant cyanobacterium Desertifilum sp. strain IPPAS B-1220.</title>
        <authorList>
            <person name="Sinetova M.A."/>
            <person name="Bolakhan K."/>
            <person name="Zayadan B.K."/>
            <person name="Mironov K.S."/>
            <person name="Ustinova V."/>
            <person name="Kupriyanova E.V."/>
            <person name="Sidorov R.A."/>
            <person name="Skrypnik A.N."/>
            <person name="Gogoleva N.E."/>
            <person name="Gogolev Y.V."/>
            <person name="Los D.A."/>
        </authorList>
    </citation>
    <scope>NUCLEOTIDE SEQUENCE [LARGE SCALE GENOMIC DNA]</scope>
    <source>
        <strain evidence="12">IPPAS B-1220</strain>
    </source>
</reference>
<feature type="coiled-coil region" evidence="7">
    <location>
        <begin position="525"/>
        <end position="570"/>
    </location>
</feature>
<dbReference type="InterPro" id="IPR052162">
    <property type="entry name" value="Sensor_kinase/Photoreceptor"/>
</dbReference>
<dbReference type="PANTHER" id="PTHR43304:SF1">
    <property type="entry name" value="PAC DOMAIN-CONTAINING PROTEIN"/>
    <property type="match status" value="1"/>
</dbReference>
<dbReference type="PROSITE" id="PS50109">
    <property type="entry name" value="HIS_KIN"/>
    <property type="match status" value="1"/>
</dbReference>
<accession>A0A1E5QM70</accession>
<dbReference type="SMART" id="SM00086">
    <property type="entry name" value="PAC"/>
    <property type="match status" value="2"/>
</dbReference>
<dbReference type="RefSeq" id="WP_069966675.1">
    <property type="nucleotide sequence ID" value="NZ_CM124774.1"/>
</dbReference>
<dbReference type="SUPFAM" id="SSF55874">
    <property type="entry name" value="ATPase domain of HSP90 chaperone/DNA topoisomerase II/histidine kinase"/>
    <property type="match status" value="1"/>
</dbReference>
<evidence type="ECO:0000256" key="5">
    <source>
        <dbReference type="ARBA" id="ARBA00022777"/>
    </source>
</evidence>
<evidence type="ECO:0000256" key="2">
    <source>
        <dbReference type="ARBA" id="ARBA00012438"/>
    </source>
</evidence>
<dbReference type="InterPro" id="IPR036890">
    <property type="entry name" value="HATPase_C_sf"/>
</dbReference>
<dbReference type="InterPro" id="IPR001610">
    <property type="entry name" value="PAC"/>
</dbReference>
<dbReference type="CDD" id="cd00130">
    <property type="entry name" value="PAS"/>
    <property type="match status" value="1"/>
</dbReference>
<dbReference type="GO" id="GO:0000155">
    <property type="term" value="F:phosphorelay sensor kinase activity"/>
    <property type="evidence" value="ECO:0007669"/>
    <property type="project" value="InterPro"/>
</dbReference>
<comment type="catalytic activity">
    <reaction evidence="1">
        <text>ATP + protein L-histidine = ADP + protein N-phospho-L-histidine.</text>
        <dbReference type="EC" id="2.7.13.3"/>
    </reaction>
</comment>
<keyword evidence="8" id="KW-0812">Transmembrane</keyword>
<evidence type="ECO:0000256" key="1">
    <source>
        <dbReference type="ARBA" id="ARBA00000085"/>
    </source>
</evidence>
<dbReference type="CDD" id="cd00082">
    <property type="entry name" value="HisKA"/>
    <property type="match status" value="1"/>
</dbReference>
<evidence type="ECO:0000256" key="6">
    <source>
        <dbReference type="ARBA" id="ARBA00023012"/>
    </source>
</evidence>
<keyword evidence="7" id="KW-0175">Coiled coil</keyword>
<keyword evidence="6" id="KW-0902">Two-component regulatory system</keyword>
<dbReference type="Gene3D" id="6.10.340.10">
    <property type="match status" value="1"/>
</dbReference>
<protein>
    <recommendedName>
        <fullName evidence="2">histidine kinase</fullName>
        <ecNumber evidence="2">2.7.13.3</ecNumber>
    </recommendedName>
</protein>
<evidence type="ECO:0000256" key="7">
    <source>
        <dbReference type="SAM" id="Coils"/>
    </source>
</evidence>
<dbReference type="SMART" id="SM00387">
    <property type="entry name" value="HATPase_c"/>
    <property type="match status" value="1"/>
</dbReference>
<dbReference type="InterPro" id="IPR035965">
    <property type="entry name" value="PAS-like_dom_sf"/>
</dbReference>
<feature type="transmembrane region" description="Helical" evidence="8">
    <location>
        <begin position="100"/>
        <end position="118"/>
    </location>
</feature>
<keyword evidence="3" id="KW-0597">Phosphoprotein</keyword>
<evidence type="ECO:0000259" key="10">
    <source>
        <dbReference type="PROSITE" id="PS50112"/>
    </source>
</evidence>
<dbReference type="PANTHER" id="PTHR43304">
    <property type="entry name" value="PHYTOCHROME-LIKE PROTEIN CPH1"/>
    <property type="match status" value="1"/>
</dbReference>
<feature type="domain" description="Histidine kinase" evidence="9">
    <location>
        <begin position="841"/>
        <end position="1061"/>
    </location>
</feature>
<dbReference type="Pfam" id="PF13426">
    <property type="entry name" value="PAS_9"/>
    <property type="match status" value="2"/>
</dbReference>
<dbReference type="InterPro" id="IPR036097">
    <property type="entry name" value="HisK_dim/P_sf"/>
</dbReference>
<dbReference type="PROSITE" id="PS50112">
    <property type="entry name" value="PAS"/>
    <property type="match status" value="1"/>
</dbReference>
<feature type="domain" description="PAC" evidence="11">
    <location>
        <begin position="770"/>
        <end position="823"/>
    </location>
</feature>
<comment type="caution">
    <text evidence="12">The sequence shown here is derived from an EMBL/GenBank/DDBJ whole genome shotgun (WGS) entry which is preliminary data.</text>
</comment>
<feature type="transmembrane region" description="Helical" evidence="8">
    <location>
        <begin position="72"/>
        <end position="88"/>
    </location>
</feature>
<dbReference type="Gene3D" id="3.30.450.20">
    <property type="entry name" value="PAS domain"/>
    <property type="match status" value="2"/>
</dbReference>
<dbReference type="SUPFAM" id="SSF55785">
    <property type="entry name" value="PYP-like sensor domain (PAS domain)"/>
    <property type="match status" value="2"/>
</dbReference>
<evidence type="ECO:0000256" key="3">
    <source>
        <dbReference type="ARBA" id="ARBA00022553"/>
    </source>
</evidence>
<dbReference type="EMBL" id="MJGC01000045">
    <property type="protein sequence ID" value="OEJ75728.1"/>
    <property type="molecule type" value="Genomic_DNA"/>
</dbReference>
<dbReference type="Gene3D" id="1.10.287.130">
    <property type="match status" value="1"/>
</dbReference>
<name>A0A1E5QM70_9CYAN</name>
<keyword evidence="5" id="KW-0418">Kinase</keyword>
<dbReference type="NCBIfam" id="TIGR00229">
    <property type="entry name" value="sensory_box"/>
    <property type="match status" value="1"/>
</dbReference>
<dbReference type="SMART" id="SM00388">
    <property type="entry name" value="HisKA"/>
    <property type="match status" value="1"/>
</dbReference>
<dbReference type="AlphaFoldDB" id="A0A1E5QM70"/>
<dbReference type="EC" id="2.7.13.3" evidence="2"/>
<feature type="transmembrane region" description="Helical" evidence="8">
    <location>
        <begin position="12"/>
        <end position="32"/>
    </location>
</feature>
<gene>
    <name evidence="12" type="ORF">BH720_08095</name>
</gene>
<feature type="transmembrane region" description="Helical" evidence="8">
    <location>
        <begin position="39"/>
        <end position="60"/>
    </location>
</feature>
<proteinExistence type="predicted"/>
<dbReference type="InterPro" id="IPR004358">
    <property type="entry name" value="Sig_transdc_His_kin-like_C"/>
</dbReference>
<evidence type="ECO:0000259" key="11">
    <source>
        <dbReference type="PROSITE" id="PS50113"/>
    </source>
</evidence>
<sequence length="1064" mass="121487">MNPQQKSTLALILLLIASVAGNWLSLPVFYGIDFLFGSIAVLLVFQLYGMRWGVLAAAFASLQTYWMWNHPYGGIIFFVEAVLVGFMCRRRRANLVLVDGIYWLLLGMPMCWIFYRMALDIPVIPTTTIALKQGINGVFNALVASLILTHVPLPTWVGRSHRRYQLSMQQLLFNLLVAFVFFPSLTVMAIYNWQAVYQIEADIRDNLSFTASELVSSLQQRQQLRVDSLTELGRMAQMVNMQPNVLLQQQTQFLQRIFTSLQTVAIQDRSDRTIAISTDAQSPTDVNTIFSELTCSSTTFGDRQAWISDGYRNSQNEPSLGLIVPILSPAGDAPIGCIVSEVNLNIFSQVFPSHTNAGYLRLLLLDRRDHILATTEATGILQQYEYPPLNQRVPLDDENGEVFRWMPDDPNLPALTRWQRSVYTLQQTLEPDLPWQLVIDIAALPYITQLQSQYIQNLTILILVAVLAFVLAGWVSRRLVAPLSQLLQVTTNLPDKLLEQPILSWPSDGAVREIDWLIGNFQVMAATLYQKFQEIQQARETLEQRVQERTDELSQANEALQRSYSFLKAQQEAAIDGILAVDENRAVTSYNLRFCQMWNIPIDAINAIPLSAKDVTDLLNGVLANLSNPKNFSDRIEELSLNPRVISQELLYLRDGRIVEYYSAPVFSADEQFYGRIWYFRDITEPYLAAEELKQSYKSLSDIHYALEQAAIVSTTDAEGKIIYVNDKFCEIGHYSQTELLKRNQFELLDSTYHPPEFYEEIWQTLQSGRIWRGETRHRTPNGIYWLNTTIVPFINEQNQPFQYLSIAFDISERKRAEEDLKAFAAKLEQSNRELQDFAYVASHDLQEPLRKIQAFSDRLVTKYNSQLNEQAQDYLSRIHNAASRMQTLIQDLLSFSRVTTKAQPYACVNLEQIAQEVLNDLEMRLEQTQGQVTIHPLPTIEADPVQIRQLWQNLISNALKFHRVGVPPAIEISAEPLPENTDFPQSYQIYVQDNGIGFDPKYTDRIFNIFQRLHGRNHYEGTGVGLAICRKIVERHGGTITATSQPDQGTTFIVTLPVKQHHS</sequence>